<dbReference type="Pfam" id="PF04773">
    <property type="entry name" value="FecR"/>
    <property type="match status" value="1"/>
</dbReference>
<dbReference type="AlphaFoldDB" id="A0AAP2D949"/>
<dbReference type="InterPro" id="IPR012373">
    <property type="entry name" value="Ferrdict_sens_TM"/>
</dbReference>
<evidence type="ECO:0000313" key="4">
    <source>
        <dbReference type="Proteomes" id="UP001319180"/>
    </source>
</evidence>
<keyword evidence="4" id="KW-1185">Reference proteome</keyword>
<feature type="domain" description="Protein FecR C-terminal" evidence="2">
    <location>
        <begin position="258"/>
        <end position="324"/>
    </location>
</feature>
<dbReference type="GO" id="GO:0016989">
    <property type="term" value="F:sigma factor antagonist activity"/>
    <property type="evidence" value="ECO:0007669"/>
    <property type="project" value="TreeGrafter"/>
</dbReference>
<dbReference type="PANTHER" id="PTHR30273">
    <property type="entry name" value="PERIPLASMIC SIGNAL SENSOR AND SIGMA FACTOR ACTIVATOR FECR-RELATED"/>
    <property type="match status" value="1"/>
</dbReference>
<evidence type="ECO:0000259" key="1">
    <source>
        <dbReference type="Pfam" id="PF04773"/>
    </source>
</evidence>
<feature type="domain" description="FecR protein" evidence="1">
    <location>
        <begin position="118"/>
        <end position="205"/>
    </location>
</feature>
<organism evidence="3 4">
    <name type="scientific">Dawidia soli</name>
    <dbReference type="NCBI Taxonomy" id="2782352"/>
    <lineage>
        <taxon>Bacteria</taxon>
        <taxon>Pseudomonadati</taxon>
        <taxon>Bacteroidota</taxon>
        <taxon>Cytophagia</taxon>
        <taxon>Cytophagales</taxon>
        <taxon>Chryseotaleaceae</taxon>
        <taxon>Dawidia</taxon>
    </lineage>
</organism>
<protein>
    <submittedName>
        <fullName evidence="3">FecR domain-containing protein</fullName>
    </submittedName>
</protein>
<dbReference type="Gene3D" id="3.55.50.30">
    <property type="match status" value="1"/>
</dbReference>
<evidence type="ECO:0000313" key="3">
    <source>
        <dbReference type="EMBL" id="MBT1687609.1"/>
    </source>
</evidence>
<dbReference type="EMBL" id="JAHESC010000018">
    <property type="protein sequence ID" value="MBT1687609.1"/>
    <property type="molecule type" value="Genomic_DNA"/>
</dbReference>
<dbReference type="RefSeq" id="WP_254090840.1">
    <property type="nucleotide sequence ID" value="NZ_JAHESC010000018.1"/>
</dbReference>
<name>A0AAP2D949_9BACT</name>
<dbReference type="InterPro" id="IPR032508">
    <property type="entry name" value="FecR_C"/>
</dbReference>
<dbReference type="PIRSF" id="PIRSF018266">
    <property type="entry name" value="FecR"/>
    <property type="match status" value="1"/>
</dbReference>
<gene>
    <name evidence="3" type="ORF">KK078_13640</name>
</gene>
<comment type="caution">
    <text evidence="3">The sequence shown here is derived from an EMBL/GenBank/DDBJ whole genome shotgun (WGS) entry which is preliminary data.</text>
</comment>
<dbReference type="Pfam" id="PF16344">
    <property type="entry name" value="FecR_C"/>
    <property type="match status" value="1"/>
</dbReference>
<accession>A0AAP2D949</accession>
<dbReference type="InterPro" id="IPR006860">
    <property type="entry name" value="FecR"/>
</dbReference>
<proteinExistence type="predicted"/>
<dbReference type="Gene3D" id="2.60.120.1440">
    <property type="match status" value="1"/>
</dbReference>
<dbReference type="PANTHER" id="PTHR30273:SF2">
    <property type="entry name" value="PROTEIN FECR"/>
    <property type="match status" value="1"/>
</dbReference>
<dbReference type="Proteomes" id="UP001319180">
    <property type="component" value="Unassembled WGS sequence"/>
</dbReference>
<reference evidence="3 4" key="1">
    <citation type="submission" date="2021-05" db="EMBL/GenBank/DDBJ databases">
        <title>A Polyphasic approach of four new species of the genus Ohtaekwangia: Ohtaekwangia histidinii sp. nov., Ohtaekwangia cretensis sp. nov., Ohtaekwangia indiensis sp. nov., Ohtaekwangia reichenbachii sp. nov. from diverse environment.</title>
        <authorList>
            <person name="Octaviana S."/>
        </authorList>
    </citation>
    <scope>NUCLEOTIDE SEQUENCE [LARGE SCALE GENOMIC DNA]</scope>
    <source>
        <strain evidence="3 4">PWU37</strain>
    </source>
</reference>
<evidence type="ECO:0000259" key="2">
    <source>
        <dbReference type="Pfam" id="PF16344"/>
    </source>
</evidence>
<sequence>MDAKEFDSLLERYNTNTCSAEEQRLVDHWMNNLQSQDIDLPEHARDAIKKKIWVKIDNQVLAESSAKPGFSYWKVAAAVALLVSCSVLVYRYLPPATTGKAPVSMAEGDFFRFTNTTTEPVRVPLKDGSTVVVQPGSELRYPETFGKQREVYLSGEAFFEIARDPAHPFLVHANELTTRVLGTSFVIKAYADRKEIVVSVRTGKVSVFPKSAPGQTAPPEEIILTPNQQVVYQRQERIAQKQLVESPAVLVPAPSTSLAYTDEPVAKLFRTLETMYGVTIDFDEHAIEQCRITTELTDEGLFERMEVICHVINATYYVEDGHIRVESRGCNTN</sequence>